<accession>A0ACB9H8N3</accession>
<keyword evidence="2" id="KW-1185">Reference proteome</keyword>
<gene>
    <name evidence="1" type="ORF">L2E82_05556</name>
</gene>
<evidence type="ECO:0000313" key="1">
    <source>
        <dbReference type="EMBL" id="KAI3791695.1"/>
    </source>
</evidence>
<reference evidence="1 2" key="2">
    <citation type="journal article" date="2022" name="Mol. Ecol. Resour.">
        <title>The genomes of chicory, endive, great burdock and yacon provide insights into Asteraceae paleo-polyploidization history and plant inulin production.</title>
        <authorList>
            <person name="Fan W."/>
            <person name="Wang S."/>
            <person name="Wang H."/>
            <person name="Wang A."/>
            <person name="Jiang F."/>
            <person name="Liu H."/>
            <person name="Zhao H."/>
            <person name="Xu D."/>
            <person name="Zhang Y."/>
        </authorList>
    </citation>
    <scope>NUCLEOTIDE SEQUENCE [LARGE SCALE GENOMIC DNA]</scope>
    <source>
        <strain evidence="2">cv. Punajuju</strain>
        <tissue evidence="1">Leaves</tissue>
    </source>
</reference>
<reference evidence="2" key="1">
    <citation type="journal article" date="2022" name="Mol. Ecol. Resour.">
        <title>The genomes of chicory, endive, great burdock and yacon provide insights into Asteraceae palaeo-polyploidization history and plant inulin production.</title>
        <authorList>
            <person name="Fan W."/>
            <person name="Wang S."/>
            <person name="Wang H."/>
            <person name="Wang A."/>
            <person name="Jiang F."/>
            <person name="Liu H."/>
            <person name="Zhao H."/>
            <person name="Xu D."/>
            <person name="Zhang Y."/>
        </authorList>
    </citation>
    <scope>NUCLEOTIDE SEQUENCE [LARGE SCALE GENOMIC DNA]</scope>
    <source>
        <strain evidence="2">cv. Punajuju</strain>
    </source>
</reference>
<dbReference type="Proteomes" id="UP001055811">
    <property type="component" value="Linkage Group LG01"/>
</dbReference>
<sequence>MSDSSAPPTLQKLTAPYGSWSSPITSDIVSGAGKSLGGTAVDSLGRLLWLESRPTESGRSVIVKGGDGEDDATDITPIDFSVRTVAQDYGGGDFSVSGDTVIFSNYKDQRLYKQSIDSKESHSPPVALTPDYGEPLVCYADGVFDKRLNRYVTVRDDRRESSKNSVASIVSIELNDGVIKDPKVLVSGNDFYAFPRFDHEGKKMTWIEWSHPNMPWDSSQLWVGYISDNGDVYKRVCVAGGDPTIIESPTEPKWSSKGELFFVTDRNLGFWNIHKWVESDNTVLPLYSLEAEFTRPSWVFGINSYEIINEQKSLIACSYRQKGRSYLGVLNTNKNTLSVLQTPFTDLRNIKCGVNCLYIEGASAIHPTSIAKVTLNDEASKVVDFKIVWSSSPTSSNYKPYFSNPEFIEFPTEVSGENAYAYYYPPTNPMYQASQEEKPPLLLQTHGGPTDEARGILNLNIQFWTSRGWAFVDVNYGGSTGYGRKFRERLLKNWGIVDVNDCCSCAQFLVDNGKVDSERLCITGESAGGYTTLATLAFKNTFKAGASLYGIADVKALKEEIPKFESYYMDNLVGDEKELIKRSPINSVDQFSCPIIIFQGLEDKVVSPEQAKKIYKALKSKGLPVALVEYEGEQHGFRMAENIKFTLEQQMVFFARLVGHFKVADEFTPIKIDNFD</sequence>
<proteinExistence type="predicted"/>
<comment type="caution">
    <text evidence="1">The sequence shown here is derived from an EMBL/GenBank/DDBJ whole genome shotgun (WGS) entry which is preliminary data.</text>
</comment>
<name>A0ACB9H8N3_CICIN</name>
<evidence type="ECO:0000313" key="2">
    <source>
        <dbReference type="Proteomes" id="UP001055811"/>
    </source>
</evidence>
<dbReference type="EMBL" id="CM042009">
    <property type="protein sequence ID" value="KAI3791695.1"/>
    <property type="molecule type" value="Genomic_DNA"/>
</dbReference>
<organism evidence="1 2">
    <name type="scientific">Cichorium intybus</name>
    <name type="common">Chicory</name>
    <dbReference type="NCBI Taxonomy" id="13427"/>
    <lineage>
        <taxon>Eukaryota</taxon>
        <taxon>Viridiplantae</taxon>
        <taxon>Streptophyta</taxon>
        <taxon>Embryophyta</taxon>
        <taxon>Tracheophyta</taxon>
        <taxon>Spermatophyta</taxon>
        <taxon>Magnoliopsida</taxon>
        <taxon>eudicotyledons</taxon>
        <taxon>Gunneridae</taxon>
        <taxon>Pentapetalae</taxon>
        <taxon>asterids</taxon>
        <taxon>campanulids</taxon>
        <taxon>Asterales</taxon>
        <taxon>Asteraceae</taxon>
        <taxon>Cichorioideae</taxon>
        <taxon>Cichorieae</taxon>
        <taxon>Cichoriinae</taxon>
        <taxon>Cichorium</taxon>
    </lineage>
</organism>
<protein>
    <submittedName>
        <fullName evidence="1">Uncharacterized protein</fullName>
    </submittedName>
</protein>